<comment type="caution">
    <text evidence="1">The sequence shown here is derived from an EMBL/GenBank/DDBJ whole genome shotgun (WGS) entry which is preliminary data.</text>
</comment>
<evidence type="ECO:0008006" key="3">
    <source>
        <dbReference type="Google" id="ProtNLM"/>
    </source>
</evidence>
<protein>
    <recommendedName>
        <fullName evidence="3">C2H2-type domain-containing protein</fullName>
    </recommendedName>
</protein>
<name>A0A8H6R6L1_9PEZI</name>
<dbReference type="EMBL" id="JABCIY010000320">
    <property type="protein sequence ID" value="KAF7185493.1"/>
    <property type="molecule type" value="Genomic_DNA"/>
</dbReference>
<dbReference type="PANTHER" id="PTHR38167">
    <property type="entry name" value="C2H2-TYPE DOMAIN-CONTAINING PROTEIN"/>
    <property type="match status" value="1"/>
</dbReference>
<sequence>MASEAITTAPEIRLRALLRNIVQRVPEAHAIATRTLLASTTTAGVKRKAFEKCKNCGDDYNVSENYKGACVYHEGVKEVDYESSTWDDHDPRCHGEPSELDDDPTYDDGFPWSCCEQTGDADGCVISRHQPKDAHVTKRPILTPVSRNAVGGRSILR</sequence>
<proteinExistence type="predicted"/>
<dbReference type="PANTHER" id="PTHR38167:SF1">
    <property type="entry name" value="C2H2-TYPE DOMAIN-CONTAINING PROTEIN"/>
    <property type="match status" value="1"/>
</dbReference>
<dbReference type="OrthoDB" id="5422613at2759"/>
<reference evidence="1" key="1">
    <citation type="submission" date="2020-04" db="EMBL/GenBank/DDBJ databases">
        <title>Draft genome resource of the tomato pathogen Pseudocercospora fuligena.</title>
        <authorList>
            <person name="Zaccaron A."/>
        </authorList>
    </citation>
    <scope>NUCLEOTIDE SEQUENCE</scope>
    <source>
        <strain evidence="1">PF001</strain>
    </source>
</reference>
<dbReference type="AlphaFoldDB" id="A0A8H6R6L1"/>
<evidence type="ECO:0000313" key="1">
    <source>
        <dbReference type="EMBL" id="KAF7185493.1"/>
    </source>
</evidence>
<dbReference type="Proteomes" id="UP000660729">
    <property type="component" value="Unassembled WGS sequence"/>
</dbReference>
<gene>
    <name evidence="1" type="ORF">HII31_13190</name>
</gene>
<organism evidence="1 2">
    <name type="scientific">Pseudocercospora fuligena</name>
    <dbReference type="NCBI Taxonomy" id="685502"/>
    <lineage>
        <taxon>Eukaryota</taxon>
        <taxon>Fungi</taxon>
        <taxon>Dikarya</taxon>
        <taxon>Ascomycota</taxon>
        <taxon>Pezizomycotina</taxon>
        <taxon>Dothideomycetes</taxon>
        <taxon>Dothideomycetidae</taxon>
        <taxon>Mycosphaerellales</taxon>
        <taxon>Mycosphaerellaceae</taxon>
        <taxon>Pseudocercospora</taxon>
    </lineage>
</organism>
<accession>A0A8H6R6L1</accession>
<keyword evidence="2" id="KW-1185">Reference proteome</keyword>
<evidence type="ECO:0000313" key="2">
    <source>
        <dbReference type="Proteomes" id="UP000660729"/>
    </source>
</evidence>